<feature type="region of interest" description="Disordered" evidence="13">
    <location>
        <begin position="62"/>
        <end position="103"/>
    </location>
</feature>
<dbReference type="GO" id="GO:0001525">
    <property type="term" value="P:angiogenesis"/>
    <property type="evidence" value="ECO:0007669"/>
    <property type="project" value="TreeGrafter"/>
</dbReference>
<evidence type="ECO:0000256" key="9">
    <source>
        <dbReference type="ARBA" id="ARBA00022949"/>
    </source>
</evidence>
<feature type="compositionally biased region" description="Polar residues" evidence="13">
    <location>
        <begin position="184"/>
        <end position="195"/>
    </location>
</feature>
<accession>A0A0P7VRV3</accession>
<feature type="coiled-coil region" evidence="12">
    <location>
        <begin position="283"/>
        <end position="536"/>
    </location>
</feature>
<evidence type="ECO:0000256" key="6">
    <source>
        <dbReference type="ARBA" id="ARBA00022553"/>
    </source>
</evidence>
<dbReference type="GO" id="GO:0055037">
    <property type="term" value="C:recycling endosome"/>
    <property type="evidence" value="ECO:0007669"/>
    <property type="project" value="UniProtKB-SubCell"/>
</dbReference>
<comment type="similarity">
    <text evidence="4">Belongs to the angiomotin family.</text>
</comment>
<evidence type="ECO:0000256" key="10">
    <source>
        <dbReference type="ARBA" id="ARBA00023054"/>
    </source>
</evidence>
<keyword evidence="9" id="KW-0965">Cell junction</keyword>
<dbReference type="PRINTS" id="PR01807">
    <property type="entry name" value="ANGIOMOTIN"/>
</dbReference>
<dbReference type="InterPro" id="IPR009114">
    <property type="entry name" value="Angiomotin"/>
</dbReference>
<keyword evidence="8" id="KW-0967">Endosome</keyword>
<feature type="compositionally biased region" description="Basic and acidic residues" evidence="13">
    <location>
        <begin position="151"/>
        <end position="162"/>
    </location>
</feature>
<protein>
    <submittedName>
        <fullName evidence="15">Angiomotin-like 2a-like</fullName>
    </submittedName>
</protein>
<keyword evidence="11" id="KW-0966">Cell projection</keyword>
<evidence type="ECO:0000256" key="3">
    <source>
        <dbReference type="ARBA" id="ARBA00004496"/>
    </source>
</evidence>
<dbReference type="GO" id="GO:0005886">
    <property type="term" value="C:plasma membrane"/>
    <property type="evidence" value="ECO:0007669"/>
    <property type="project" value="TreeGrafter"/>
</dbReference>
<keyword evidence="10 12" id="KW-0175">Coiled coil</keyword>
<dbReference type="InterPro" id="IPR024646">
    <property type="entry name" value="Angiomotin_C"/>
</dbReference>
<reference evidence="15 16" key="1">
    <citation type="submission" date="2015-08" db="EMBL/GenBank/DDBJ databases">
        <title>The genome of the Asian arowana (Scleropages formosus).</title>
        <authorList>
            <person name="Tan M.H."/>
            <person name="Gan H.M."/>
            <person name="Croft L.J."/>
            <person name="Austin C.M."/>
        </authorList>
    </citation>
    <scope>NUCLEOTIDE SEQUENCE [LARGE SCALE GENOMIC DNA]</scope>
    <source>
        <strain evidence="15">Aro1</strain>
    </source>
</reference>
<dbReference type="GO" id="GO:0003365">
    <property type="term" value="P:establishment of cell polarity involved in ameboidal cell migration"/>
    <property type="evidence" value="ECO:0007669"/>
    <property type="project" value="TreeGrafter"/>
</dbReference>
<evidence type="ECO:0000256" key="7">
    <source>
        <dbReference type="ARBA" id="ARBA00022687"/>
    </source>
</evidence>
<dbReference type="STRING" id="113540.ENSSFOP00015029982"/>
<feature type="compositionally biased region" description="Polar residues" evidence="13">
    <location>
        <begin position="701"/>
        <end position="710"/>
    </location>
</feature>
<comment type="subcellular location">
    <subcellularLocation>
        <location evidence="2">Cell projection</location>
        <location evidence="2">Podosome</location>
    </subcellularLocation>
    <subcellularLocation>
        <location evidence="3">Cytoplasm</location>
    </subcellularLocation>
    <subcellularLocation>
        <location evidence="1">Recycling endosome</location>
    </subcellularLocation>
</comment>
<dbReference type="GO" id="GO:0030334">
    <property type="term" value="P:regulation of cell migration"/>
    <property type="evidence" value="ECO:0007669"/>
    <property type="project" value="TreeGrafter"/>
</dbReference>
<gene>
    <name evidence="15" type="ORF">Z043_101287</name>
</gene>
<dbReference type="AlphaFoldDB" id="A0A0P7VRV3"/>
<feature type="domain" description="Angiomotin C-terminal" evidence="14">
    <location>
        <begin position="450"/>
        <end position="640"/>
    </location>
</feature>
<dbReference type="Pfam" id="PF12240">
    <property type="entry name" value="Angiomotin_C"/>
    <property type="match status" value="1"/>
</dbReference>
<feature type="region of interest" description="Disordered" evidence="13">
    <location>
        <begin position="144"/>
        <end position="165"/>
    </location>
</feature>
<dbReference type="PANTHER" id="PTHR14826:SF3">
    <property type="entry name" value="ANGIOMOTIN-LIKE PROTEIN 2"/>
    <property type="match status" value="1"/>
</dbReference>
<dbReference type="Proteomes" id="UP000034805">
    <property type="component" value="Unassembled WGS sequence"/>
</dbReference>
<dbReference type="GO" id="GO:0005923">
    <property type="term" value="C:bicellular tight junction"/>
    <property type="evidence" value="ECO:0007669"/>
    <property type="project" value="TreeGrafter"/>
</dbReference>
<feature type="region of interest" description="Disordered" evidence="13">
    <location>
        <begin position="1"/>
        <end position="35"/>
    </location>
</feature>
<organism evidence="15 16">
    <name type="scientific">Scleropages formosus</name>
    <name type="common">Asian bonytongue</name>
    <name type="synonym">Osteoglossum formosum</name>
    <dbReference type="NCBI Taxonomy" id="113540"/>
    <lineage>
        <taxon>Eukaryota</taxon>
        <taxon>Metazoa</taxon>
        <taxon>Chordata</taxon>
        <taxon>Craniata</taxon>
        <taxon>Vertebrata</taxon>
        <taxon>Euteleostomi</taxon>
        <taxon>Actinopterygii</taxon>
        <taxon>Neopterygii</taxon>
        <taxon>Teleostei</taxon>
        <taxon>Osteoglossocephala</taxon>
        <taxon>Osteoglossomorpha</taxon>
        <taxon>Osteoglossiformes</taxon>
        <taxon>Osteoglossidae</taxon>
        <taxon>Scleropages</taxon>
    </lineage>
</organism>
<feature type="non-terminal residue" evidence="15">
    <location>
        <position position="729"/>
    </location>
</feature>
<dbReference type="GO" id="GO:0016055">
    <property type="term" value="P:Wnt signaling pathway"/>
    <property type="evidence" value="ECO:0007669"/>
    <property type="project" value="UniProtKB-KW"/>
</dbReference>
<feature type="compositionally biased region" description="Polar residues" evidence="13">
    <location>
        <begin position="564"/>
        <end position="576"/>
    </location>
</feature>
<evidence type="ECO:0000256" key="12">
    <source>
        <dbReference type="SAM" id="Coils"/>
    </source>
</evidence>
<dbReference type="EMBL" id="JARO02000276">
    <property type="protein sequence ID" value="KPP79155.1"/>
    <property type="molecule type" value="Genomic_DNA"/>
</dbReference>
<feature type="region of interest" description="Disordered" evidence="13">
    <location>
        <begin position="612"/>
        <end position="729"/>
    </location>
</feature>
<dbReference type="InterPro" id="IPR051747">
    <property type="entry name" value="Angiomotin-like"/>
</dbReference>
<proteinExistence type="inferred from homology"/>
<dbReference type="GO" id="GO:0030036">
    <property type="term" value="P:actin cytoskeleton organization"/>
    <property type="evidence" value="ECO:0007669"/>
    <property type="project" value="TreeGrafter"/>
</dbReference>
<feature type="compositionally biased region" description="Polar residues" evidence="13">
    <location>
        <begin position="10"/>
        <end position="35"/>
    </location>
</feature>
<sequence>ALAHPRKCTNRSLSSTVRPPPTTSKMRTAEDSSGTVLHRLIQEQLRYGNPTDTRTLLAIQQQALRGAASPRSSLESLSPEEPPFPQLSARQEPQGQEHQGDCQHSESYQLYQLHGEELPTYEEAKAHSQYLALQGGLHLAASPAMYSQGGDHQDEGARDLKRSHARSLSERLLQLSLERNSTRANVAAMSSSHSYPQLPGYHPPRDSQGQGPQHAPPPEYPVHSMGYMPSSSQERGLYFGEARPPHPQHYRYVQAQQVSPSPAITTLTPSGMEVYTTAHASPSSNQMAQMEMLIAENESLRKEVEGYSEKAMRIQKLEQEIQRISEAYETLMKGCTKRESLEKTMRNKLEAEIKRLHDFNRDLRDRLETATKQAAKEFETADQNQHVLAKLIQQNEEHQKARERLEREVLRLQSSEEEHRHRADALEKALGSAQARARHLEEELRRKRAYVEKVERLQGALAQLQAACEKREMLEQRLRTRLEQELKALRTQQRQTQGQSPVLSTELSMSSLEARLREKEERILALEADMTKWEQKYLEESTMRQFAMDAAATAAAQRDTTIINHSSRHSPNNSFNEDLPTANHRTREMENRIRALYAQILEKDAVINVLQQRSRRDQGRSEVQGMRPARSVPSIASATPPPSGKVKSLSDDQTAVAPSYTSMPSAPPKPPSRDCSAEADDLPVEVPIRDEQPVPPEPSMVPNNGRQASTECLEENVQYSGGRRSEEVS</sequence>
<feature type="region of interest" description="Disordered" evidence="13">
    <location>
        <begin position="564"/>
        <end position="583"/>
    </location>
</feature>
<comment type="caution">
    <text evidence="15">The sequence shown here is derived from an EMBL/GenBank/DDBJ whole genome shotgun (WGS) entry which is preliminary data.</text>
</comment>
<evidence type="ECO:0000256" key="4">
    <source>
        <dbReference type="ARBA" id="ARBA00010300"/>
    </source>
</evidence>
<feature type="region of interest" description="Disordered" evidence="13">
    <location>
        <begin position="184"/>
        <end position="223"/>
    </location>
</feature>
<name>A0A0P7VRV3_SCLFO</name>
<evidence type="ECO:0000256" key="11">
    <source>
        <dbReference type="ARBA" id="ARBA00023273"/>
    </source>
</evidence>
<feature type="non-terminal residue" evidence="15">
    <location>
        <position position="1"/>
    </location>
</feature>
<dbReference type="GO" id="GO:0035329">
    <property type="term" value="P:hippo signaling"/>
    <property type="evidence" value="ECO:0007669"/>
    <property type="project" value="TreeGrafter"/>
</dbReference>
<evidence type="ECO:0000256" key="13">
    <source>
        <dbReference type="SAM" id="MobiDB-lite"/>
    </source>
</evidence>
<keyword evidence="5" id="KW-0963">Cytoplasm</keyword>
<dbReference type="GO" id="GO:0002102">
    <property type="term" value="C:podosome"/>
    <property type="evidence" value="ECO:0007669"/>
    <property type="project" value="UniProtKB-SubCell"/>
</dbReference>
<keyword evidence="7" id="KW-0879">Wnt signaling pathway</keyword>
<evidence type="ECO:0000256" key="8">
    <source>
        <dbReference type="ARBA" id="ARBA00022753"/>
    </source>
</evidence>
<feature type="compositionally biased region" description="Low complexity" evidence="13">
    <location>
        <begin position="69"/>
        <end position="79"/>
    </location>
</feature>
<evidence type="ECO:0000313" key="15">
    <source>
        <dbReference type="EMBL" id="KPP79155.1"/>
    </source>
</evidence>
<keyword evidence="6" id="KW-0597">Phosphoprotein</keyword>
<evidence type="ECO:0000256" key="2">
    <source>
        <dbReference type="ARBA" id="ARBA00004188"/>
    </source>
</evidence>
<evidence type="ECO:0000256" key="1">
    <source>
        <dbReference type="ARBA" id="ARBA00004172"/>
    </source>
</evidence>
<dbReference type="PANTHER" id="PTHR14826">
    <property type="entry name" value="ANGIOMOTIN"/>
    <property type="match status" value="1"/>
</dbReference>
<evidence type="ECO:0000313" key="16">
    <source>
        <dbReference type="Proteomes" id="UP000034805"/>
    </source>
</evidence>
<evidence type="ECO:0000259" key="14">
    <source>
        <dbReference type="Pfam" id="PF12240"/>
    </source>
</evidence>
<evidence type="ECO:0000256" key="5">
    <source>
        <dbReference type="ARBA" id="ARBA00022490"/>
    </source>
</evidence>